<evidence type="ECO:0000313" key="3">
    <source>
        <dbReference type="Proteomes" id="UP000799772"/>
    </source>
</evidence>
<dbReference type="Pfam" id="PF26639">
    <property type="entry name" value="Het-6_barrel"/>
    <property type="match status" value="1"/>
</dbReference>
<dbReference type="Proteomes" id="UP000799772">
    <property type="component" value="Unassembled WGS sequence"/>
</dbReference>
<organism evidence="2 3">
    <name type="scientific">Rhizodiscina lignyota</name>
    <dbReference type="NCBI Taxonomy" id="1504668"/>
    <lineage>
        <taxon>Eukaryota</taxon>
        <taxon>Fungi</taxon>
        <taxon>Dikarya</taxon>
        <taxon>Ascomycota</taxon>
        <taxon>Pezizomycotina</taxon>
        <taxon>Dothideomycetes</taxon>
        <taxon>Pleosporomycetidae</taxon>
        <taxon>Aulographales</taxon>
        <taxon>Rhizodiscinaceae</taxon>
        <taxon>Rhizodiscina</taxon>
    </lineage>
</organism>
<dbReference type="PANTHER" id="PTHR24148">
    <property type="entry name" value="ANKYRIN REPEAT DOMAIN-CONTAINING PROTEIN 39 HOMOLOG-RELATED"/>
    <property type="match status" value="1"/>
</dbReference>
<proteinExistence type="predicted"/>
<dbReference type="Pfam" id="PF06985">
    <property type="entry name" value="HET"/>
    <property type="match status" value="1"/>
</dbReference>
<accession>A0A9P4IF28</accession>
<comment type="caution">
    <text evidence="2">The sequence shown here is derived from an EMBL/GenBank/DDBJ whole genome shotgun (WGS) entry which is preliminary data.</text>
</comment>
<reference evidence="2" key="1">
    <citation type="journal article" date="2020" name="Stud. Mycol.">
        <title>101 Dothideomycetes genomes: a test case for predicting lifestyles and emergence of pathogens.</title>
        <authorList>
            <person name="Haridas S."/>
            <person name="Albert R."/>
            <person name="Binder M."/>
            <person name="Bloem J."/>
            <person name="Labutti K."/>
            <person name="Salamov A."/>
            <person name="Andreopoulos B."/>
            <person name="Baker S."/>
            <person name="Barry K."/>
            <person name="Bills G."/>
            <person name="Bluhm B."/>
            <person name="Cannon C."/>
            <person name="Castanera R."/>
            <person name="Culley D."/>
            <person name="Daum C."/>
            <person name="Ezra D."/>
            <person name="Gonzalez J."/>
            <person name="Henrissat B."/>
            <person name="Kuo A."/>
            <person name="Liang C."/>
            <person name="Lipzen A."/>
            <person name="Lutzoni F."/>
            <person name="Magnuson J."/>
            <person name="Mondo S."/>
            <person name="Nolan M."/>
            <person name="Ohm R."/>
            <person name="Pangilinan J."/>
            <person name="Park H.-J."/>
            <person name="Ramirez L."/>
            <person name="Alfaro M."/>
            <person name="Sun H."/>
            <person name="Tritt A."/>
            <person name="Yoshinaga Y."/>
            <person name="Zwiers L.-H."/>
            <person name="Turgeon B."/>
            <person name="Goodwin S."/>
            <person name="Spatafora J."/>
            <person name="Crous P."/>
            <person name="Grigoriev I."/>
        </authorList>
    </citation>
    <scope>NUCLEOTIDE SEQUENCE</scope>
    <source>
        <strain evidence="2">CBS 133067</strain>
    </source>
</reference>
<dbReference type="AlphaFoldDB" id="A0A9P4IF28"/>
<evidence type="ECO:0000259" key="1">
    <source>
        <dbReference type="Pfam" id="PF06985"/>
    </source>
</evidence>
<keyword evidence="3" id="KW-1185">Reference proteome</keyword>
<protein>
    <submittedName>
        <fullName evidence="2">HET-domain-containing protein</fullName>
    </submittedName>
</protein>
<dbReference type="InterPro" id="IPR052895">
    <property type="entry name" value="HetReg/Transcr_Mod"/>
</dbReference>
<dbReference type="OrthoDB" id="5416609at2759"/>
<gene>
    <name evidence="2" type="ORF">NA57DRAFT_76947</name>
</gene>
<sequence length="687" mass="78038">MDNYFEENQSYRLRRLGYKYLAVTSHPYFPSPKNIALKLHLPAAFYETGPAGLLIRSVRSDVLFRHNYQLRLYNQNDGSRPKNSGFKIEDRYQYTALPTGRHIRLLRLEPGKGEDAIKCSFSTHDLSIVPQFVALSYTWGTNTPSQLISCEGASLGVTQNLWEALHHLRLEDRAPLLWIDALCIHQNDGAERNVQVSIMGEIYCAASQVIVWLGEPTDSIVSSLHLMRQLRAVAESPGRASLFVTDDPFVDSKTVSFSDGGLRLPEKHSPKWKQVEAVYWRHWWTRAWVVQELCLAREPIFTFGQWRLRAEDVLTTAAFLQESGIAAATMIDITNAVSLNNLRQMRLKGQRLILPDLLMKTRSRTSGDPRDKVYSLLGLCKEDAITVIPDYSKPTAQVYTELAVQYLSEGALDCLTAVCDPRWRAIPDLPSWAPDWSVASRVHEFLTPGDSLTTKASAESEANVHFSSNNSELRVTGMIFDSVKTICWPYLFPQIEEQILSFLPRSEDYMGSAFFKNIYGSFRLRQWERFALALKRYPLQASPPKSNQNHAKEIIYQVYLHTITAGAYPNEDLKAAYESYGKIHLLHPPDLEIAVADLKKAMAFRPWMEKACTGRRMFLTRKGYLGLAPYTTKRGDTVALLAGGKTPYVLMSAKYGKFRLRGECYIHGIMHGEAWNDESSKREICII</sequence>
<feature type="domain" description="Heterokaryon incompatibility" evidence="1">
    <location>
        <begin position="132"/>
        <end position="292"/>
    </location>
</feature>
<evidence type="ECO:0000313" key="2">
    <source>
        <dbReference type="EMBL" id="KAF2098153.1"/>
    </source>
</evidence>
<dbReference type="PANTHER" id="PTHR24148:SF73">
    <property type="entry name" value="HET DOMAIN PROTEIN (AFU_ORTHOLOGUE AFUA_8G01020)"/>
    <property type="match status" value="1"/>
</dbReference>
<dbReference type="InterPro" id="IPR010730">
    <property type="entry name" value="HET"/>
</dbReference>
<dbReference type="EMBL" id="ML978127">
    <property type="protein sequence ID" value="KAF2098153.1"/>
    <property type="molecule type" value="Genomic_DNA"/>
</dbReference>
<name>A0A9P4IF28_9PEZI</name>